<dbReference type="RefSeq" id="WP_319167445.1">
    <property type="nucleotide sequence ID" value="NZ_CP122370.1"/>
</dbReference>
<organism evidence="2 3">
    <name type="scientific">Streptomyces acidiscabies</name>
    <dbReference type="NCBI Taxonomy" id="42234"/>
    <lineage>
        <taxon>Bacteria</taxon>
        <taxon>Bacillati</taxon>
        <taxon>Actinomycetota</taxon>
        <taxon>Actinomycetes</taxon>
        <taxon>Kitasatosporales</taxon>
        <taxon>Streptomycetaceae</taxon>
        <taxon>Streptomyces</taxon>
    </lineage>
</organism>
<keyword evidence="3" id="KW-1185">Reference proteome</keyword>
<feature type="transmembrane region" description="Helical" evidence="1">
    <location>
        <begin position="49"/>
        <end position="70"/>
    </location>
</feature>
<feature type="transmembrane region" description="Helical" evidence="1">
    <location>
        <begin position="12"/>
        <end position="37"/>
    </location>
</feature>
<proteinExistence type="predicted"/>
<evidence type="ECO:0000313" key="2">
    <source>
        <dbReference type="EMBL" id="MDX3025346.1"/>
    </source>
</evidence>
<reference evidence="2 3" key="1">
    <citation type="journal article" date="2023" name="Microb. Genom.">
        <title>Mesoterricola silvestris gen. nov., sp. nov., Mesoterricola sediminis sp. nov., Geothrix oryzae sp. nov., Geothrix edaphica sp. nov., Geothrix rubra sp. nov., and Geothrix limicola sp. nov., six novel members of Acidobacteriota isolated from soils.</title>
        <authorList>
            <person name="Weisberg A.J."/>
            <person name="Pearce E."/>
            <person name="Kramer C.G."/>
            <person name="Chang J.H."/>
            <person name="Clarke C.R."/>
        </authorList>
    </citation>
    <scope>NUCLEOTIDE SEQUENCE [LARGE SCALE GENOMIC DNA]</scope>
    <source>
        <strain evidence="2 3">NB05-1H</strain>
    </source>
</reference>
<comment type="caution">
    <text evidence="2">The sequence shown here is derived from an EMBL/GenBank/DDBJ whole genome shotgun (WGS) entry which is preliminary data.</text>
</comment>
<evidence type="ECO:0000256" key="1">
    <source>
        <dbReference type="SAM" id="Phobius"/>
    </source>
</evidence>
<accession>A0ABU4MB43</accession>
<evidence type="ECO:0008006" key="4">
    <source>
        <dbReference type="Google" id="ProtNLM"/>
    </source>
</evidence>
<dbReference type="Proteomes" id="UP001272987">
    <property type="component" value="Unassembled WGS sequence"/>
</dbReference>
<dbReference type="EMBL" id="JARAWP010000046">
    <property type="protein sequence ID" value="MDX3025346.1"/>
    <property type="molecule type" value="Genomic_DNA"/>
</dbReference>
<keyword evidence="1" id="KW-0812">Transmembrane</keyword>
<keyword evidence="1" id="KW-0472">Membrane</keyword>
<evidence type="ECO:0000313" key="3">
    <source>
        <dbReference type="Proteomes" id="UP001272987"/>
    </source>
</evidence>
<sequence>MKQHVIRGARYIASLAVAFAHMLLALWAASAAGGYAWRHGYTLPYDTSSSAVMSAAIVVALTAGGAVLTLPESWMTQVRFLVRGRPLTPCPSCGVLTLPPTANNDVNTTPKEIAQ</sequence>
<keyword evidence="1" id="KW-1133">Transmembrane helix</keyword>
<protein>
    <recommendedName>
        <fullName evidence="4">Integral membrane protein</fullName>
    </recommendedName>
</protein>
<name>A0ABU4MB43_9ACTN</name>
<gene>
    <name evidence="2" type="ORF">PV666_46910</name>
</gene>